<name>A0A0K2US99_LEPSM</name>
<dbReference type="Pfam" id="PF07654">
    <property type="entry name" value="C1-set"/>
    <property type="match status" value="1"/>
</dbReference>
<dbReference type="EMBL" id="HACA01023401">
    <property type="protein sequence ID" value="CDW40762.1"/>
    <property type="molecule type" value="Transcribed_RNA"/>
</dbReference>
<dbReference type="Gene3D" id="2.60.40.10">
    <property type="entry name" value="Immunoglobulins"/>
    <property type="match status" value="2"/>
</dbReference>
<dbReference type="PANTHER" id="PTHR21261">
    <property type="entry name" value="BEAT PROTEIN"/>
    <property type="match status" value="1"/>
</dbReference>
<dbReference type="SUPFAM" id="SSF48726">
    <property type="entry name" value="Immunoglobulin"/>
    <property type="match status" value="2"/>
</dbReference>
<dbReference type="PROSITE" id="PS50835">
    <property type="entry name" value="IG_LIKE"/>
    <property type="match status" value="2"/>
</dbReference>
<evidence type="ECO:0000313" key="2">
    <source>
        <dbReference type="EMBL" id="CDW40762.1"/>
    </source>
</evidence>
<sequence length="244" mass="28142">MKKYIYFLLIVSLGIISTGSVKILNLNVPDLIEVGTSDIELDCQYNYEEDEKVQLDIKWYFENDPSPFYQWVPGQMDRPQVIGDTFKDHLDLNHSVSDKDDFKRYRALLIKEPTVNLSGVYTCKVSSFLSEDVKQKEMIIYSPASSVIFEQDRSQNGHQVNITCHANGIFPQPQIKLTWGSYQFDDSNALVTLEDEGHYDIIVHRLVDHSDIPSKTTFGCILTIPGIDYEVREESVYYHRDGRK</sequence>
<dbReference type="AlphaFoldDB" id="A0A0K2US99"/>
<dbReference type="InterPro" id="IPR013783">
    <property type="entry name" value="Ig-like_fold"/>
</dbReference>
<feature type="domain" description="Ig-like" evidence="1">
    <location>
        <begin position="143"/>
        <end position="237"/>
    </location>
</feature>
<dbReference type="InterPro" id="IPR007110">
    <property type="entry name" value="Ig-like_dom"/>
</dbReference>
<evidence type="ECO:0000259" key="1">
    <source>
        <dbReference type="PROSITE" id="PS50835"/>
    </source>
</evidence>
<organism evidence="2">
    <name type="scientific">Lepeophtheirus salmonis</name>
    <name type="common">Salmon louse</name>
    <name type="synonym">Caligus salmonis</name>
    <dbReference type="NCBI Taxonomy" id="72036"/>
    <lineage>
        <taxon>Eukaryota</taxon>
        <taxon>Metazoa</taxon>
        <taxon>Ecdysozoa</taxon>
        <taxon>Arthropoda</taxon>
        <taxon>Crustacea</taxon>
        <taxon>Multicrustacea</taxon>
        <taxon>Hexanauplia</taxon>
        <taxon>Copepoda</taxon>
        <taxon>Siphonostomatoida</taxon>
        <taxon>Caligidae</taxon>
        <taxon>Lepeophtheirus</taxon>
    </lineage>
</organism>
<protein>
    <submittedName>
        <fullName evidence="2">Putative LOC100165020 [Acyrthosiphon pisum]</fullName>
    </submittedName>
</protein>
<reference evidence="2" key="1">
    <citation type="submission" date="2014-05" db="EMBL/GenBank/DDBJ databases">
        <authorList>
            <person name="Chronopoulou M."/>
        </authorList>
    </citation>
    <scope>NUCLEOTIDE SEQUENCE</scope>
    <source>
        <tissue evidence="2">Whole organism</tissue>
    </source>
</reference>
<feature type="non-terminal residue" evidence="2">
    <location>
        <position position="244"/>
    </location>
</feature>
<dbReference type="OrthoDB" id="6478865at2759"/>
<dbReference type="InterPro" id="IPR036179">
    <property type="entry name" value="Ig-like_dom_sf"/>
</dbReference>
<dbReference type="PANTHER" id="PTHR21261:SF2">
    <property type="entry name" value="GH04238P-RELATED"/>
    <property type="match status" value="1"/>
</dbReference>
<accession>A0A0K2US99</accession>
<feature type="domain" description="Ig-like" evidence="1">
    <location>
        <begin position="35"/>
        <end position="141"/>
    </location>
</feature>
<dbReference type="InterPro" id="IPR003597">
    <property type="entry name" value="Ig_C1-set"/>
</dbReference>
<proteinExistence type="predicted"/>